<feature type="transmembrane region" description="Helical" evidence="1">
    <location>
        <begin position="6"/>
        <end position="24"/>
    </location>
</feature>
<sequence length="135" mass="15831">MNLLLNIIVVVFVGLIIDYSYSNLRNENKILRKDIDELQYKLLTYENGGIFEECDKRLKEFNEIMFGSPPLKNKVVIVRSIKDYDYSAYRKDIDALNEYLKDGWSIVNHESSEFVHTYILGKPLAWTKEGDNNDE</sequence>
<keyword evidence="1" id="KW-0812">Transmembrane</keyword>
<protein>
    <submittedName>
        <fullName evidence="2">Uncharacterized protein</fullName>
    </submittedName>
</protein>
<accession>A0A8S5NCU1</accession>
<reference evidence="2" key="1">
    <citation type="journal article" date="2021" name="Proc. Natl. Acad. Sci. U.S.A.">
        <title>A Catalog of Tens of Thousands of Viruses from Human Metagenomes Reveals Hidden Associations with Chronic Diseases.</title>
        <authorList>
            <person name="Tisza M.J."/>
            <person name="Buck C.B."/>
        </authorList>
    </citation>
    <scope>NUCLEOTIDE SEQUENCE</scope>
    <source>
        <strain evidence="2">CtTZV6</strain>
    </source>
</reference>
<keyword evidence="1" id="KW-1133">Transmembrane helix</keyword>
<organism evidence="2">
    <name type="scientific">Podoviridae sp. ctTZV6</name>
    <dbReference type="NCBI Taxonomy" id="2826556"/>
    <lineage>
        <taxon>Viruses</taxon>
        <taxon>Duplodnaviria</taxon>
        <taxon>Heunggongvirae</taxon>
        <taxon>Uroviricota</taxon>
        <taxon>Caudoviricetes</taxon>
    </lineage>
</organism>
<evidence type="ECO:0000313" key="2">
    <source>
        <dbReference type="EMBL" id="DAD92074.1"/>
    </source>
</evidence>
<evidence type="ECO:0000256" key="1">
    <source>
        <dbReference type="SAM" id="Phobius"/>
    </source>
</evidence>
<proteinExistence type="predicted"/>
<name>A0A8S5NCU1_9CAUD</name>
<dbReference type="EMBL" id="BK015127">
    <property type="protein sequence ID" value="DAD92074.1"/>
    <property type="molecule type" value="Genomic_DNA"/>
</dbReference>
<keyword evidence="1" id="KW-0472">Membrane</keyword>